<organism evidence="1">
    <name type="scientific">viral metagenome</name>
    <dbReference type="NCBI Taxonomy" id="1070528"/>
    <lineage>
        <taxon>unclassified sequences</taxon>
        <taxon>metagenomes</taxon>
        <taxon>organismal metagenomes</taxon>
    </lineage>
</organism>
<sequence>MFFFEPTFGTEKYKNITEGLIKSLIIFDIDFDKKSNNDIKIKHKYLVSNIIS</sequence>
<accession>A0A6C0AGM7</accession>
<dbReference type="AlphaFoldDB" id="A0A6C0AGM7"/>
<dbReference type="EMBL" id="MN740597">
    <property type="protein sequence ID" value="QHS78491.1"/>
    <property type="molecule type" value="Genomic_DNA"/>
</dbReference>
<reference evidence="1" key="1">
    <citation type="journal article" date="2020" name="Nature">
        <title>Giant virus diversity and host interactions through global metagenomics.</title>
        <authorList>
            <person name="Schulz F."/>
            <person name="Roux S."/>
            <person name="Paez-Espino D."/>
            <person name="Jungbluth S."/>
            <person name="Walsh D.A."/>
            <person name="Denef V.J."/>
            <person name="McMahon K.D."/>
            <person name="Konstantinidis K.T."/>
            <person name="Eloe-Fadrosh E.A."/>
            <person name="Kyrpides N.C."/>
            <person name="Woyke T."/>
        </authorList>
    </citation>
    <scope>NUCLEOTIDE SEQUENCE</scope>
    <source>
        <strain evidence="1">GVMAG-S-1021933-23</strain>
    </source>
</reference>
<evidence type="ECO:0000313" key="1">
    <source>
        <dbReference type="EMBL" id="QHS78491.1"/>
    </source>
</evidence>
<protein>
    <submittedName>
        <fullName evidence="1">Uncharacterized protein</fullName>
    </submittedName>
</protein>
<proteinExistence type="predicted"/>
<name>A0A6C0AGM7_9ZZZZ</name>